<name>A0A8D2L095_VARKO</name>
<dbReference type="PRINTS" id="PR00003">
    <property type="entry name" value="4DISULPHCORE"/>
</dbReference>
<evidence type="ECO:0000313" key="4">
    <source>
        <dbReference type="Proteomes" id="UP000694545"/>
    </source>
</evidence>
<dbReference type="GO" id="GO:0030414">
    <property type="term" value="F:peptidase inhibitor activity"/>
    <property type="evidence" value="ECO:0007669"/>
    <property type="project" value="InterPro"/>
</dbReference>
<evidence type="ECO:0000313" key="3">
    <source>
        <dbReference type="Ensembl" id="ENSVKKP00000014796.1"/>
    </source>
</evidence>
<feature type="region of interest" description="Disordered" evidence="1">
    <location>
        <begin position="103"/>
        <end position="127"/>
    </location>
</feature>
<dbReference type="Ensembl" id="ENSVKKT00000015154.1">
    <property type="protein sequence ID" value="ENSVKKP00000014796.1"/>
    <property type="gene ID" value="ENSVKKG00000010168.1"/>
</dbReference>
<dbReference type="InterPro" id="IPR008197">
    <property type="entry name" value="WAP_dom"/>
</dbReference>
<dbReference type="PROSITE" id="PS51390">
    <property type="entry name" value="WAP"/>
    <property type="match status" value="1"/>
</dbReference>
<dbReference type="Pfam" id="PF00095">
    <property type="entry name" value="WAP"/>
    <property type="match status" value="1"/>
</dbReference>
<dbReference type="InterPro" id="IPR036645">
    <property type="entry name" value="Elafin-like_sf"/>
</dbReference>
<evidence type="ECO:0000259" key="2">
    <source>
        <dbReference type="PROSITE" id="PS51390"/>
    </source>
</evidence>
<dbReference type="SUPFAM" id="SSF57256">
    <property type="entry name" value="Elafin-like"/>
    <property type="match status" value="1"/>
</dbReference>
<proteinExistence type="predicted"/>
<evidence type="ECO:0000256" key="1">
    <source>
        <dbReference type="SAM" id="MobiDB-lite"/>
    </source>
</evidence>
<feature type="domain" description="WAP" evidence="2">
    <location>
        <begin position="31"/>
        <end position="78"/>
    </location>
</feature>
<dbReference type="GO" id="GO:0005576">
    <property type="term" value="C:extracellular region"/>
    <property type="evidence" value="ECO:0007669"/>
    <property type="project" value="InterPro"/>
</dbReference>
<protein>
    <recommendedName>
        <fullName evidence="2">WAP domain-containing protein</fullName>
    </recommendedName>
</protein>
<sequence length="127" mass="13345">PRASRPCAAAALLGPPIRVAMPPPLRDTFCVAEKPGNCPRVPPGFSIPCHVECHVDWDCPGPEKCCHLGCRSVCYSSTCGVGTKGQACKEACQKGSPVLVTPSMGQTSRPAGQRLPHRPVRSLGWGG</sequence>
<reference evidence="3" key="2">
    <citation type="submission" date="2025-09" db="UniProtKB">
        <authorList>
            <consortium name="Ensembl"/>
        </authorList>
    </citation>
    <scope>IDENTIFICATION</scope>
</reference>
<dbReference type="AlphaFoldDB" id="A0A8D2L095"/>
<reference evidence="3" key="1">
    <citation type="submission" date="2025-08" db="UniProtKB">
        <authorList>
            <consortium name="Ensembl"/>
        </authorList>
    </citation>
    <scope>IDENTIFICATION</scope>
</reference>
<accession>A0A8D2L095</accession>
<dbReference type="Proteomes" id="UP000694545">
    <property type="component" value="Unplaced"/>
</dbReference>
<dbReference type="Gene3D" id="4.10.75.10">
    <property type="entry name" value="Elafin-like"/>
    <property type="match status" value="1"/>
</dbReference>
<dbReference type="SMART" id="SM00217">
    <property type="entry name" value="WAP"/>
    <property type="match status" value="1"/>
</dbReference>
<organism evidence="3 4">
    <name type="scientific">Varanus komodoensis</name>
    <name type="common">Komodo dragon</name>
    <dbReference type="NCBI Taxonomy" id="61221"/>
    <lineage>
        <taxon>Eukaryota</taxon>
        <taxon>Metazoa</taxon>
        <taxon>Chordata</taxon>
        <taxon>Craniata</taxon>
        <taxon>Vertebrata</taxon>
        <taxon>Euteleostomi</taxon>
        <taxon>Lepidosauria</taxon>
        <taxon>Squamata</taxon>
        <taxon>Bifurcata</taxon>
        <taxon>Unidentata</taxon>
        <taxon>Episquamata</taxon>
        <taxon>Toxicofera</taxon>
        <taxon>Anguimorpha</taxon>
        <taxon>Paleoanguimorpha</taxon>
        <taxon>Varanoidea</taxon>
        <taxon>Varanidae</taxon>
        <taxon>Varanus</taxon>
    </lineage>
</organism>
<keyword evidence="4" id="KW-1185">Reference proteome</keyword>